<proteinExistence type="predicted"/>
<evidence type="ECO:0000259" key="3">
    <source>
        <dbReference type="Pfam" id="PF26604"/>
    </source>
</evidence>
<dbReference type="NCBIfam" id="NF047864">
    <property type="entry name" value="CBU_0592_membra"/>
    <property type="match status" value="1"/>
</dbReference>
<accession>A0A7D6CBQ9</accession>
<gene>
    <name evidence="4" type="ORF">HZU44_27600</name>
</gene>
<organism evidence="4">
    <name type="scientific">Micromonospora carbonacea</name>
    <dbReference type="NCBI Taxonomy" id="47853"/>
    <lineage>
        <taxon>Bacteria</taxon>
        <taxon>Bacillati</taxon>
        <taxon>Actinomycetota</taxon>
        <taxon>Actinomycetes</taxon>
        <taxon>Micromonosporales</taxon>
        <taxon>Micromonosporaceae</taxon>
        <taxon>Micromonospora</taxon>
    </lineage>
</organism>
<sequence>MLVADAIGWAGAAGLLLAYARLSSGRLAVGTRYHLLNLAGAGGLAVNGAFHQAWPSTVLNIIWLGIGLTALRGVTGAKVRTSAPLPPAAVTDQHAQSGTADRP</sequence>
<evidence type="ECO:0000256" key="1">
    <source>
        <dbReference type="SAM" id="MobiDB-lite"/>
    </source>
</evidence>
<feature type="compositionally biased region" description="Polar residues" evidence="1">
    <location>
        <begin position="93"/>
        <end position="103"/>
    </location>
</feature>
<dbReference type="InterPro" id="IPR058058">
    <property type="entry name" value="CBU_0592-like"/>
</dbReference>
<name>A0A7D6CBQ9_9ACTN</name>
<keyword evidence="2" id="KW-1133">Transmembrane helix</keyword>
<keyword evidence="2" id="KW-0812">Transmembrane</keyword>
<reference evidence="4" key="1">
    <citation type="submission" date="2020-08" db="EMBL/GenBank/DDBJ databases">
        <title>A bifunctional nitrone conjugated secondary metabolite targeting the ribosome.</title>
        <authorList>
            <person name="Limbrick E.M."/>
            <person name="Graf M."/>
            <person name="Derewacz D.K."/>
            <person name="Nguyen F."/>
            <person name="Spraggins J.M."/>
            <person name="Wieland M."/>
            <person name="Ynigez-Gutierrez A.E."/>
            <person name="Reisman B.J."/>
            <person name="Zinshteyn B."/>
            <person name="McCulloch K."/>
            <person name="Iverson T.M."/>
            <person name="Green R."/>
            <person name="Wilson D.N."/>
            <person name="Bachmann B.O."/>
        </authorList>
    </citation>
    <scope>NUCLEOTIDE SEQUENCE</scope>
    <source>
        <strain evidence="4">Africana</strain>
    </source>
</reference>
<dbReference type="AlphaFoldDB" id="A0A7D6CBQ9"/>
<dbReference type="Pfam" id="PF26604">
    <property type="entry name" value="CBU_0592"/>
    <property type="match status" value="1"/>
</dbReference>
<protein>
    <recommendedName>
        <fullName evidence="3">CBU-0592-like domain-containing protein</fullName>
    </recommendedName>
</protein>
<feature type="region of interest" description="Disordered" evidence="1">
    <location>
        <begin position="84"/>
        <end position="103"/>
    </location>
</feature>
<feature type="transmembrane region" description="Helical" evidence="2">
    <location>
        <begin position="57"/>
        <end position="75"/>
    </location>
</feature>
<keyword evidence="2" id="KW-0472">Membrane</keyword>
<feature type="domain" description="CBU-0592-like" evidence="3">
    <location>
        <begin position="4"/>
        <end position="72"/>
    </location>
</feature>
<evidence type="ECO:0000256" key="2">
    <source>
        <dbReference type="SAM" id="Phobius"/>
    </source>
</evidence>
<dbReference type="EMBL" id="CP058905">
    <property type="protein sequence ID" value="QLJ98405.1"/>
    <property type="molecule type" value="Genomic_DNA"/>
</dbReference>
<feature type="transmembrane region" description="Helical" evidence="2">
    <location>
        <begin position="6"/>
        <end position="22"/>
    </location>
</feature>
<evidence type="ECO:0000313" key="4">
    <source>
        <dbReference type="EMBL" id="QLJ98405.1"/>
    </source>
</evidence>